<evidence type="ECO:0000256" key="6">
    <source>
        <dbReference type="SAM" id="MobiDB-lite"/>
    </source>
</evidence>
<dbReference type="Pfam" id="PF00435">
    <property type="entry name" value="Spectrin"/>
    <property type="match status" value="1"/>
</dbReference>
<evidence type="ECO:0000256" key="1">
    <source>
        <dbReference type="ARBA" id="ARBA00004126"/>
    </source>
</evidence>
<evidence type="ECO:0000256" key="2">
    <source>
        <dbReference type="ARBA" id="ARBA00022553"/>
    </source>
</evidence>
<proteinExistence type="predicted"/>
<gene>
    <name evidence="8" type="primary">Syne1</name>
    <name evidence="8" type="ORF">SCOUMB_R12828</name>
</gene>
<feature type="non-terminal residue" evidence="8">
    <location>
        <position position="160"/>
    </location>
</feature>
<dbReference type="Pfam" id="PF25035">
    <property type="entry name" value="SYNE1"/>
    <property type="match status" value="1"/>
</dbReference>
<evidence type="ECO:0000313" key="9">
    <source>
        <dbReference type="Proteomes" id="UP000539032"/>
    </source>
</evidence>
<name>A0A7L4HP64_SCOUM</name>
<dbReference type="SMART" id="SM00150">
    <property type="entry name" value="SPEC"/>
    <property type="match status" value="1"/>
</dbReference>
<protein>
    <submittedName>
        <fullName evidence="8">SYNE1 protein</fullName>
    </submittedName>
</protein>
<keyword evidence="5" id="KW-0539">Nucleus</keyword>
<organism evidence="8 9">
    <name type="scientific">Scopus umbretta</name>
    <name type="common">Hammerkop</name>
    <dbReference type="NCBI Taxonomy" id="33581"/>
    <lineage>
        <taxon>Eukaryota</taxon>
        <taxon>Metazoa</taxon>
        <taxon>Chordata</taxon>
        <taxon>Craniata</taxon>
        <taxon>Vertebrata</taxon>
        <taxon>Euteleostomi</taxon>
        <taxon>Archelosauria</taxon>
        <taxon>Archosauria</taxon>
        <taxon>Dinosauria</taxon>
        <taxon>Saurischia</taxon>
        <taxon>Theropoda</taxon>
        <taxon>Coelurosauria</taxon>
        <taxon>Aves</taxon>
        <taxon>Neognathae</taxon>
        <taxon>Neoaves</taxon>
        <taxon>Aequornithes</taxon>
        <taxon>Pelecaniformes</taxon>
        <taxon>Scopidae</taxon>
        <taxon>Scopus</taxon>
    </lineage>
</organism>
<feature type="compositionally biased region" description="Low complexity" evidence="6">
    <location>
        <begin position="124"/>
        <end position="141"/>
    </location>
</feature>
<evidence type="ECO:0000256" key="4">
    <source>
        <dbReference type="ARBA" id="ARBA00023136"/>
    </source>
</evidence>
<reference evidence="8 9" key="1">
    <citation type="submission" date="2020-02" db="EMBL/GenBank/DDBJ databases">
        <title>Bird 10,000 Genomes (B10K) Project - Family phase.</title>
        <authorList>
            <person name="Zhang G."/>
        </authorList>
    </citation>
    <scope>NUCLEOTIDE SEQUENCE [LARGE SCALE GENOMIC DNA]</scope>
    <source>
        <strain evidence="8">B10K-DU-002-70</strain>
        <tissue evidence="8">Muscle</tissue>
    </source>
</reference>
<dbReference type="InterPro" id="IPR002017">
    <property type="entry name" value="Spectrin_repeat"/>
</dbReference>
<comment type="caution">
    <text evidence="8">The sequence shown here is derived from an EMBL/GenBank/DDBJ whole genome shotgun (WGS) entry which is preliminary data.</text>
</comment>
<keyword evidence="9" id="KW-1185">Reference proteome</keyword>
<keyword evidence="3" id="KW-0677">Repeat</keyword>
<dbReference type="SUPFAM" id="SSF46966">
    <property type="entry name" value="Spectrin repeat"/>
    <property type="match status" value="1"/>
</dbReference>
<dbReference type="Proteomes" id="UP000539032">
    <property type="component" value="Unassembled WGS sequence"/>
</dbReference>
<dbReference type="Gene3D" id="1.20.58.60">
    <property type="match status" value="1"/>
</dbReference>
<feature type="non-terminal residue" evidence="8">
    <location>
        <position position="1"/>
    </location>
</feature>
<accession>A0A7L4HP64</accession>
<dbReference type="PANTHER" id="PTHR14514:SF3">
    <property type="entry name" value="NESPRIN-1"/>
    <property type="match status" value="1"/>
</dbReference>
<dbReference type="PANTHER" id="PTHR14514">
    <property type="entry name" value="PKA ANCHORING PROTEIN"/>
    <property type="match status" value="1"/>
</dbReference>
<dbReference type="InterPro" id="IPR056887">
    <property type="entry name" value="SYNE1/2_dom"/>
</dbReference>
<sequence>MDLQLTNIEHFSECDVQAKIKQLKAFQQEISLNNNKIGQIIVQGEQLIEKSEPLDAAVIEEELDELRHYCQEVFGRVERYHKKLIHLPVCILTDDEHDLSDREVDLDESADLSDIHWHDKSADSVLSPHPSSNLSLPLSQPVRSERSGRDTPASVDSIPL</sequence>
<evidence type="ECO:0000256" key="3">
    <source>
        <dbReference type="ARBA" id="ARBA00022737"/>
    </source>
</evidence>
<comment type="subcellular location">
    <subcellularLocation>
        <location evidence="1">Nucleus membrane</location>
    </subcellularLocation>
</comment>
<feature type="domain" description="Nesprin-1/2" evidence="7">
    <location>
        <begin position="92"/>
        <end position="160"/>
    </location>
</feature>
<dbReference type="InterPro" id="IPR018159">
    <property type="entry name" value="Spectrin/alpha-actinin"/>
</dbReference>
<evidence type="ECO:0000259" key="7">
    <source>
        <dbReference type="Pfam" id="PF25035"/>
    </source>
</evidence>
<keyword evidence="4" id="KW-0472">Membrane</keyword>
<keyword evidence="2" id="KW-0597">Phosphoprotein</keyword>
<dbReference type="AlphaFoldDB" id="A0A7L4HP64"/>
<evidence type="ECO:0000256" key="5">
    <source>
        <dbReference type="ARBA" id="ARBA00023242"/>
    </source>
</evidence>
<dbReference type="GO" id="GO:0031965">
    <property type="term" value="C:nuclear membrane"/>
    <property type="evidence" value="ECO:0007669"/>
    <property type="project" value="UniProtKB-SubCell"/>
</dbReference>
<dbReference type="OrthoDB" id="18853at2759"/>
<dbReference type="EMBL" id="VZTL01016336">
    <property type="protein sequence ID" value="NXX54473.1"/>
    <property type="molecule type" value="Genomic_DNA"/>
</dbReference>
<feature type="region of interest" description="Disordered" evidence="6">
    <location>
        <begin position="121"/>
        <end position="160"/>
    </location>
</feature>
<evidence type="ECO:0000313" key="8">
    <source>
        <dbReference type="EMBL" id="NXX54473.1"/>
    </source>
</evidence>